<dbReference type="PRINTS" id="PR01264">
    <property type="entry name" value="MECHCHANNEL"/>
</dbReference>
<feature type="transmembrane region" description="Helical" evidence="10">
    <location>
        <begin position="80"/>
        <end position="104"/>
    </location>
</feature>
<comment type="similarity">
    <text evidence="2 10">Belongs to the MscL family.</text>
</comment>
<evidence type="ECO:0000256" key="9">
    <source>
        <dbReference type="ARBA" id="ARBA00023303"/>
    </source>
</evidence>
<evidence type="ECO:0000256" key="6">
    <source>
        <dbReference type="ARBA" id="ARBA00022989"/>
    </source>
</evidence>
<dbReference type="HAMAP" id="MF_00115">
    <property type="entry name" value="MscL"/>
    <property type="match status" value="1"/>
</dbReference>
<dbReference type="InterPro" id="IPR037673">
    <property type="entry name" value="MSC/AndL"/>
</dbReference>
<dbReference type="PROSITE" id="PS01327">
    <property type="entry name" value="MSCL"/>
    <property type="match status" value="1"/>
</dbReference>
<evidence type="ECO:0000256" key="10">
    <source>
        <dbReference type="HAMAP-Rule" id="MF_00115"/>
    </source>
</evidence>
<name>A0ABT2SI41_9FIRM</name>
<comment type="function">
    <text evidence="10">Channel that opens in response to stretch forces in the membrane lipid bilayer. May participate in the regulation of osmotic pressure changes within the cell.</text>
</comment>
<evidence type="ECO:0000256" key="4">
    <source>
        <dbReference type="ARBA" id="ARBA00022475"/>
    </source>
</evidence>
<dbReference type="Gene3D" id="1.10.1200.120">
    <property type="entry name" value="Large-conductance mechanosensitive channel, MscL, domain 1"/>
    <property type="match status" value="1"/>
</dbReference>
<proteinExistence type="inferred from homology"/>
<dbReference type="InterPro" id="IPR001185">
    <property type="entry name" value="MS_channel"/>
</dbReference>
<gene>
    <name evidence="10 11" type="primary">mscL</name>
    <name evidence="11" type="ORF">OCV47_02215</name>
</gene>
<sequence>MKNFIEEFKKFIMRGNVMDLAVGVIIGGAFQAIINSLVNDVIMPLIGLITGGLDFSNLFIQLSGEKCATLAEAQAAGVAVFAYGNFITAVLNFLIIAFVIFLMVKGMNHLAEGRQKDKKEEEPVTKICPFCQSEISIKATRCPHCTSVLKEKA</sequence>
<dbReference type="Pfam" id="PF01741">
    <property type="entry name" value="MscL"/>
    <property type="match status" value="1"/>
</dbReference>
<dbReference type="EMBL" id="JAOQKE010000002">
    <property type="protein sequence ID" value="MCU6724181.1"/>
    <property type="molecule type" value="Genomic_DNA"/>
</dbReference>
<comment type="subcellular location">
    <subcellularLocation>
        <location evidence="1 10">Cell membrane</location>
        <topology evidence="1 10">Multi-pass membrane protein</topology>
    </subcellularLocation>
</comment>
<comment type="caution">
    <text evidence="11">The sequence shown here is derived from an EMBL/GenBank/DDBJ whole genome shotgun (WGS) entry which is preliminary data.</text>
</comment>
<keyword evidence="4 10" id="KW-1003">Cell membrane</keyword>
<evidence type="ECO:0000256" key="2">
    <source>
        <dbReference type="ARBA" id="ARBA00007254"/>
    </source>
</evidence>
<keyword evidence="7 10" id="KW-0406">Ion transport</keyword>
<dbReference type="InterPro" id="IPR036019">
    <property type="entry name" value="MscL_channel"/>
</dbReference>
<dbReference type="NCBIfam" id="TIGR00220">
    <property type="entry name" value="mscL"/>
    <property type="match status" value="1"/>
</dbReference>
<evidence type="ECO:0000256" key="8">
    <source>
        <dbReference type="ARBA" id="ARBA00023136"/>
    </source>
</evidence>
<dbReference type="Proteomes" id="UP001652338">
    <property type="component" value="Unassembled WGS sequence"/>
</dbReference>
<feature type="transmembrane region" description="Helical" evidence="10">
    <location>
        <begin position="20"/>
        <end position="38"/>
    </location>
</feature>
<evidence type="ECO:0000313" key="12">
    <source>
        <dbReference type="Proteomes" id="UP001652338"/>
    </source>
</evidence>
<dbReference type="NCBIfam" id="NF010557">
    <property type="entry name" value="PRK13952.1"/>
    <property type="match status" value="1"/>
</dbReference>
<keyword evidence="5 10" id="KW-0812">Transmembrane</keyword>
<protein>
    <recommendedName>
        <fullName evidence="10">Large-conductance mechanosensitive channel</fullName>
    </recommendedName>
</protein>
<dbReference type="SUPFAM" id="SSF81330">
    <property type="entry name" value="Gated mechanosensitive channel"/>
    <property type="match status" value="1"/>
</dbReference>
<evidence type="ECO:0000256" key="1">
    <source>
        <dbReference type="ARBA" id="ARBA00004651"/>
    </source>
</evidence>
<dbReference type="PANTHER" id="PTHR30266:SF2">
    <property type="entry name" value="LARGE-CONDUCTANCE MECHANOSENSITIVE CHANNEL"/>
    <property type="match status" value="1"/>
</dbReference>
<accession>A0ABT2SI41</accession>
<evidence type="ECO:0000313" key="11">
    <source>
        <dbReference type="EMBL" id="MCU6724181.1"/>
    </source>
</evidence>
<keyword evidence="3 10" id="KW-0813">Transport</keyword>
<evidence type="ECO:0000256" key="7">
    <source>
        <dbReference type="ARBA" id="ARBA00023065"/>
    </source>
</evidence>
<comment type="subunit">
    <text evidence="10">Homopentamer.</text>
</comment>
<keyword evidence="8 10" id="KW-0472">Membrane</keyword>
<evidence type="ECO:0000256" key="5">
    <source>
        <dbReference type="ARBA" id="ARBA00022692"/>
    </source>
</evidence>
<keyword evidence="9 10" id="KW-0407">Ion channel</keyword>
<reference evidence="11 12" key="1">
    <citation type="journal article" date="2021" name="ISME Commun">
        <title>Automated analysis of genomic sequences facilitates high-throughput and comprehensive description of bacteria.</title>
        <authorList>
            <person name="Hitch T.C.A."/>
        </authorList>
    </citation>
    <scope>NUCLEOTIDE SEQUENCE [LARGE SCALE GENOMIC DNA]</scope>
    <source>
        <strain evidence="11 12">Sanger_29</strain>
    </source>
</reference>
<keyword evidence="6 10" id="KW-1133">Transmembrane helix</keyword>
<dbReference type="InterPro" id="IPR019823">
    <property type="entry name" value="Mechanosensitive_channel_CS"/>
</dbReference>
<keyword evidence="12" id="KW-1185">Reference proteome</keyword>
<dbReference type="PANTHER" id="PTHR30266">
    <property type="entry name" value="MECHANOSENSITIVE CHANNEL MSCL"/>
    <property type="match status" value="1"/>
</dbReference>
<evidence type="ECO:0000256" key="3">
    <source>
        <dbReference type="ARBA" id="ARBA00022448"/>
    </source>
</evidence>
<organism evidence="11 12">
    <name type="scientific">Muricoprocola aceti</name>
    <dbReference type="NCBI Taxonomy" id="2981772"/>
    <lineage>
        <taxon>Bacteria</taxon>
        <taxon>Bacillati</taxon>
        <taxon>Bacillota</taxon>
        <taxon>Clostridia</taxon>
        <taxon>Lachnospirales</taxon>
        <taxon>Lachnospiraceae</taxon>
        <taxon>Muricoprocola</taxon>
    </lineage>
</organism>
<dbReference type="RefSeq" id="WP_262653465.1">
    <property type="nucleotide sequence ID" value="NZ_JAOQKE010000002.1"/>
</dbReference>